<feature type="domain" description="ABC transporter" evidence="9">
    <location>
        <begin position="3"/>
        <end position="247"/>
    </location>
</feature>
<dbReference type="InterPro" id="IPR003593">
    <property type="entry name" value="AAA+_ATPase"/>
</dbReference>
<protein>
    <submittedName>
        <fullName evidence="10">ABC-type cobalt transport system, ATPase component</fullName>
    </submittedName>
</protein>
<dbReference type="Proteomes" id="UP000283896">
    <property type="component" value="Unassembled WGS sequence"/>
</dbReference>
<reference evidence="11" key="1">
    <citation type="submission" date="2016-11" db="EMBL/GenBank/DDBJ databases">
        <title>Genome sequence of Candidatus Phytoplasma solani strain SA-1.</title>
        <authorList>
            <person name="Haryono M."/>
            <person name="Samarzija I."/>
            <person name="Seruga Music M."/>
            <person name="Hogenhout S."/>
            <person name="Kuo C.-H."/>
        </authorList>
    </citation>
    <scope>NUCLEOTIDE SEQUENCE [LARGE SCALE GENOMIC DNA]</scope>
    <source>
        <strain evidence="11">SA-1</strain>
    </source>
</reference>
<evidence type="ECO:0000256" key="6">
    <source>
        <dbReference type="ARBA" id="ARBA00022840"/>
    </source>
</evidence>
<dbReference type="AlphaFoldDB" id="A0A421NXV0"/>
<dbReference type="PROSITE" id="PS50893">
    <property type="entry name" value="ABC_TRANSPORTER_2"/>
    <property type="match status" value="1"/>
</dbReference>
<keyword evidence="11" id="KW-1185">Reference proteome</keyword>
<dbReference type="SMART" id="SM00382">
    <property type="entry name" value="AAA"/>
    <property type="match status" value="1"/>
</dbReference>
<dbReference type="Pfam" id="PF00005">
    <property type="entry name" value="ABC_tran"/>
    <property type="match status" value="1"/>
</dbReference>
<proteinExistence type="inferred from homology"/>
<dbReference type="FunFam" id="3.40.50.300:FF:000224">
    <property type="entry name" value="Energy-coupling factor transporter ATP-binding protein EcfA"/>
    <property type="match status" value="1"/>
</dbReference>
<dbReference type="GO" id="GO:0043190">
    <property type="term" value="C:ATP-binding cassette (ABC) transporter complex"/>
    <property type="evidence" value="ECO:0007669"/>
    <property type="project" value="TreeGrafter"/>
</dbReference>
<dbReference type="Gene3D" id="3.40.50.300">
    <property type="entry name" value="P-loop containing nucleotide triphosphate hydrolases"/>
    <property type="match status" value="1"/>
</dbReference>
<dbReference type="GO" id="GO:0042626">
    <property type="term" value="F:ATPase-coupled transmembrane transporter activity"/>
    <property type="evidence" value="ECO:0007669"/>
    <property type="project" value="TreeGrafter"/>
</dbReference>
<dbReference type="STRING" id="69896.S284_03220"/>
<accession>A0A421NXV0</accession>
<dbReference type="InterPro" id="IPR003439">
    <property type="entry name" value="ABC_transporter-like_ATP-bd"/>
</dbReference>
<keyword evidence="3" id="KW-0813">Transport</keyword>
<dbReference type="InterPro" id="IPR027417">
    <property type="entry name" value="P-loop_NTPase"/>
</dbReference>
<comment type="subcellular location">
    <subcellularLocation>
        <location evidence="1">Cell membrane</location>
        <topology evidence="1">Peripheral membrane protein</topology>
    </subcellularLocation>
</comment>
<keyword evidence="7" id="KW-1278">Translocase</keyword>
<keyword evidence="5" id="KW-0547">Nucleotide-binding</keyword>
<dbReference type="SUPFAM" id="SSF52540">
    <property type="entry name" value="P-loop containing nucleoside triphosphate hydrolases"/>
    <property type="match status" value="1"/>
</dbReference>
<dbReference type="CDD" id="cd03225">
    <property type="entry name" value="ABC_cobalt_CbiO_domain1"/>
    <property type="match status" value="1"/>
</dbReference>
<evidence type="ECO:0000256" key="2">
    <source>
        <dbReference type="ARBA" id="ARBA00005417"/>
    </source>
</evidence>
<gene>
    <name evidence="10" type="primary">cbiO</name>
    <name evidence="10" type="ORF">PSSA1_v1c2490</name>
</gene>
<name>A0A421NXV0_9MOLU</name>
<dbReference type="InterPro" id="IPR015856">
    <property type="entry name" value="ABC_transpr_CbiO/EcfA_su"/>
</dbReference>
<comment type="caution">
    <text evidence="10">The sequence shown here is derived from an EMBL/GenBank/DDBJ whole genome shotgun (WGS) entry which is preliminary data.</text>
</comment>
<dbReference type="InterPro" id="IPR050095">
    <property type="entry name" value="ECF_ABC_transporter_ATP-bd"/>
</dbReference>
<keyword evidence="6" id="KW-0067">ATP-binding</keyword>
<dbReference type="PANTHER" id="PTHR43553:SF27">
    <property type="entry name" value="ENERGY-COUPLING FACTOR TRANSPORTER ATP-BINDING PROTEIN ECFA2"/>
    <property type="match status" value="1"/>
</dbReference>
<evidence type="ECO:0000259" key="9">
    <source>
        <dbReference type="PROSITE" id="PS50893"/>
    </source>
</evidence>
<comment type="similarity">
    <text evidence="2">Belongs to the ABC transporter superfamily.</text>
</comment>
<dbReference type="GO" id="GO:0005524">
    <property type="term" value="F:ATP binding"/>
    <property type="evidence" value="ECO:0007669"/>
    <property type="project" value="UniProtKB-KW"/>
</dbReference>
<dbReference type="EMBL" id="MPBG01000003">
    <property type="protein sequence ID" value="RMI88822.1"/>
    <property type="molecule type" value="Genomic_DNA"/>
</dbReference>
<dbReference type="GO" id="GO:0016887">
    <property type="term" value="F:ATP hydrolysis activity"/>
    <property type="evidence" value="ECO:0007669"/>
    <property type="project" value="InterPro"/>
</dbReference>
<keyword evidence="8" id="KW-0472">Membrane</keyword>
<dbReference type="KEGG" id="psol:S284_03220"/>
<evidence type="ECO:0000256" key="4">
    <source>
        <dbReference type="ARBA" id="ARBA00022475"/>
    </source>
</evidence>
<evidence type="ECO:0000256" key="5">
    <source>
        <dbReference type="ARBA" id="ARBA00022741"/>
    </source>
</evidence>
<evidence type="ECO:0000313" key="11">
    <source>
        <dbReference type="Proteomes" id="UP000283896"/>
    </source>
</evidence>
<organism evidence="10 11">
    <name type="scientific">Candidatus Phytoplasma solani</name>
    <dbReference type="NCBI Taxonomy" id="69896"/>
    <lineage>
        <taxon>Bacteria</taxon>
        <taxon>Bacillati</taxon>
        <taxon>Mycoplasmatota</taxon>
        <taxon>Mollicutes</taxon>
        <taxon>Acholeplasmatales</taxon>
        <taxon>Acholeplasmataceae</taxon>
        <taxon>Candidatus Phytoplasma</taxon>
        <taxon>16SrXII (Stolbur group)</taxon>
    </lineage>
</organism>
<dbReference type="RefSeq" id="WP_023161444.1">
    <property type="nucleotide sequence ID" value="NC_022588.1"/>
</dbReference>
<dbReference type="PANTHER" id="PTHR43553">
    <property type="entry name" value="HEAVY METAL TRANSPORTER"/>
    <property type="match status" value="1"/>
</dbReference>
<dbReference type="OrthoDB" id="9784332at2"/>
<sequence length="286" mass="31876">MGIQFEKVSFNYPKKTNTPTSLALSQIDLNIASKNEFIALVGQTGSGKSTLVQLMNALLTTDNGNISIFGQKINTKTKKNLLTALRKKVGLVFQFPEYQLFEATILKDVMFAPLNFLNNQQAAQTKASQTLDAIGIKPTLYHKSPFQISDGQQRKVALAGILAMEPDILVLDEPTRGLDLASQTSIMHFLQNLNQLGKTIIMITHDMNLVASYAKRVVALKQGKIMFDGSKKTFFESTPDFASFNLGLPETFKILHHLNATLGIPFQPQYCFDDLLQYLKKLRSLQ</sequence>
<evidence type="ECO:0000256" key="1">
    <source>
        <dbReference type="ARBA" id="ARBA00004202"/>
    </source>
</evidence>
<evidence type="ECO:0000313" key="10">
    <source>
        <dbReference type="EMBL" id="RMI88822.1"/>
    </source>
</evidence>
<keyword evidence="4" id="KW-1003">Cell membrane</keyword>
<evidence type="ECO:0000256" key="3">
    <source>
        <dbReference type="ARBA" id="ARBA00022448"/>
    </source>
</evidence>
<evidence type="ECO:0000256" key="7">
    <source>
        <dbReference type="ARBA" id="ARBA00022967"/>
    </source>
</evidence>
<evidence type="ECO:0000256" key="8">
    <source>
        <dbReference type="ARBA" id="ARBA00023136"/>
    </source>
</evidence>